<evidence type="ECO:0008006" key="5">
    <source>
        <dbReference type="Google" id="ProtNLM"/>
    </source>
</evidence>
<feature type="chain" id="PRO_5012371108" description="LacI family transcriptional regulator" evidence="2">
    <location>
        <begin position="40"/>
        <end position="341"/>
    </location>
</feature>
<protein>
    <recommendedName>
        <fullName evidence="5">LacI family transcriptional regulator</fullName>
    </recommendedName>
</protein>
<evidence type="ECO:0000256" key="2">
    <source>
        <dbReference type="SAM" id="SignalP"/>
    </source>
</evidence>
<feature type="signal peptide" evidence="2">
    <location>
        <begin position="1"/>
        <end position="39"/>
    </location>
</feature>
<evidence type="ECO:0000313" key="4">
    <source>
        <dbReference type="Proteomes" id="UP000194151"/>
    </source>
</evidence>
<dbReference type="PIRSF" id="PIRSF017082">
    <property type="entry name" value="YflP"/>
    <property type="match status" value="1"/>
</dbReference>
<dbReference type="RefSeq" id="WP_086067524.1">
    <property type="nucleotide sequence ID" value="NZ_CP021108.1"/>
</dbReference>
<gene>
    <name evidence="3" type="ORF">CAL12_27585</name>
</gene>
<dbReference type="Pfam" id="PF03401">
    <property type="entry name" value="TctC"/>
    <property type="match status" value="1"/>
</dbReference>
<sequence>MNSALKYQPARPLARGFLRHAVLASALLCAALPALSAQAAEPAYPSRPVKIIVGFPPGGAGDLMARLVAERLGRSLQQTFVVENRAGAGSTIGAGLVARADPDGYTLLLGVTASQTIAPSIYSNLSYDSAKAFAPVAMLATIPVALVVNPDVPAHTPKELVQVARRANPPLSFASSGIGAIPHLTAEIFQQAQGVKMLHVPFKGASPAMTELLAGRVQLMFDHLPSVLPSIRAGKLRVLGIAGAKRAEALPDVPTLGESGVEGVEVRSWFGLLAPAGTPEPIIDKLNAEIVKAFATPEARTALANMGAEPQVTTPQAFAEIIRADTAQWAAIIKKNGIKAE</sequence>
<dbReference type="AlphaFoldDB" id="A0A1W6YT11"/>
<reference evidence="3 4" key="1">
    <citation type="submission" date="2017-05" db="EMBL/GenBank/DDBJ databases">
        <title>Complete and WGS of Bordetella genogroups.</title>
        <authorList>
            <person name="Spilker T."/>
            <person name="LiPuma J."/>
        </authorList>
    </citation>
    <scope>NUCLEOTIDE SEQUENCE [LARGE SCALE GENOMIC DNA]</scope>
    <source>
        <strain evidence="3 4">AU19157</strain>
    </source>
</reference>
<keyword evidence="2" id="KW-0732">Signal</keyword>
<keyword evidence="4" id="KW-1185">Reference proteome</keyword>
<dbReference type="CDD" id="cd13578">
    <property type="entry name" value="PBP2_Bug27"/>
    <property type="match status" value="1"/>
</dbReference>
<dbReference type="OrthoDB" id="8631481at2"/>
<accession>A0A1W6YT11</accession>
<dbReference type="Gene3D" id="3.40.190.10">
    <property type="entry name" value="Periplasmic binding protein-like II"/>
    <property type="match status" value="1"/>
</dbReference>
<organism evidence="3 4">
    <name type="scientific">Bordetella genomosp. 8</name>
    <dbReference type="NCBI Taxonomy" id="1416806"/>
    <lineage>
        <taxon>Bacteria</taxon>
        <taxon>Pseudomonadati</taxon>
        <taxon>Pseudomonadota</taxon>
        <taxon>Betaproteobacteria</taxon>
        <taxon>Burkholderiales</taxon>
        <taxon>Alcaligenaceae</taxon>
        <taxon>Bordetella</taxon>
    </lineage>
</organism>
<dbReference type="EMBL" id="CP021108">
    <property type="protein sequence ID" value="ARP84207.1"/>
    <property type="molecule type" value="Genomic_DNA"/>
</dbReference>
<dbReference type="Gene3D" id="3.40.190.150">
    <property type="entry name" value="Bordetella uptake gene, domain 1"/>
    <property type="match status" value="1"/>
</dbReference>
<dbReference type="PANTHER" id="PTHR42928:SF5">
    <property type="entry name" value="BLR1237 PROTEIN"/>
    <property type="match status" value="1"/>
</dbReference>
<dbReference type="InterPro" id="IPR042100">
    <property type="entry name" value="Bug_dom1"/>
</dbReference>
<proteinExistence type="inferred from homology"/>
<name>A0A1W6YT11_9BORD</name>
<evidence type="ECO:0000313" key="3">
    <source>
        <dbReference type="EMBL" id="ARP84207.1"/>
    </source>
</evidence>
<dbReference type="SUPFAM" id="SSF53850">
    <property type="entry name" value="Periplasmic binding protein-like II"/>
    <property type="match status" value="1"/>
</dbReference>
<comment type="similarity">
    <text evidence="1">Belongs to the UPF0065 (bug) family.</text>
</comment>
<evidence type="ECO:0000256" key="1">
    <source>
        <dbReference type="ARBA" id="ARBA00006987"/>
    </source>
</evidence>
<dbReference type="Proteomes" id="UP000194151">
    <property type="component" value="Chromosome"/>
</dbReference>
<dbReference type="InterPro" id="IPR005064">
    <property type="entry name" value="BUG"/>
</dbReference>
<dbReference type="PANTHER" id="PTHR42928">
    <property type="entry name" value="TRICARBOXYLATE-BINDING PROTEIN"/>
    <property type="match status" value="1"/>
</dbReference>
<dbReference type="KEGG" id="bgv:CAL12_27585"/>
<dbReference type="STRING" id="1416806.CAL12_27585"/>